<evidence type="ECO:0000259" key="2">
    <source>
        <dbReference type="Pfam" id="PF07859"/>
    </source>
</evidence>
<dbReference type="Pfam" id="PF07859">
    <property type="entry name" value="Abhydrolase_3"/>
    <property type="match status" value="1"/>
</dbReference>
<dbReference type="Gene3D" id="3.40.50.1820">
    <property type="entry name" value="alpha/beta hydrolase"/>
    <property type="match status" value="1"/>
</dbReference>
<evidence type="ECO:0000313" key="3">
    <source>
        <dbReference type="EMBL" id="QQP12962.1"/>
    </source>
</evidence>
<dbReference type="InterPro" id="IPR050300">
    <property type="entry name" value="GDXG_lipolytic_enzyme"/>
</dbReference>
<organism evidence="3 4">
    <name type="scientific">Lysinibacillus agricola</name>
    <dbReference type="NCBI Taxonomy" id="2590012"/>
    <lineage>
        <taxon>Bacteria</taxon>
        <taxon>Bacillati</taxon>
        <taxon>Bacillota</taxon>
        <taxon>Bacilli</taxon>
        <taxon>Bacillales</taxon>
        <taxon>Bacillaceae</taxon>
        <taxon>Lysinibacillus</taxon>
    </lineage>
</organism>
<dbReference type="Proteomes" id="UP000596049">
    <property type="component" value="Chromosome"/>
</dbReference>
<dbReference type="InterPro" id="IPR029058">
    <property type="entry name" value="AB_hydrolase_fold"/>
</dbReference>
<dbReference type="PANTHER" id="PTHR48081">
    <property type="entry name" value="AB HYDROLASE SUPERFAMILY PROTEIN C4A8.06C"/>
    <property type="match status" value="1"/>
</dbReference>
<keyword evidence="1 3" id="KW-0378">Hydrolase</keyword>
<accession>A0ABX7AUM5</accession>
<reference evidence="3 4" key="1">
    <citation type="submission" date="2020-01" db="EMBL/GenBank/DDBJ databases">
        <authorList>
            <person name="Liu G."/>
            <person name="Liu B."/>
        </authorList>
    </citation>
    <scope>NUCLEOTIDE SEQUENCE [LARGE SCALE GENOMIC DNA]</scope>
    <source>
        <strain evidence="3 4">FJAT-51161</strain>
    </source>
</reference>
<dbReference type="EMBL" id="CP067341">
    <property type="protein sequence ID" value="QQP12962.1"/>
    <property type="molecule type" value="Genomic_DNA"/>
</dbReference>
<evidence type="ECO:0000313" key="4">
    <source>
        <dbReference type="Proteomes" id="UP000596049"/>
    </source>
</evidence>
<proteinExistence type="predicted"/>
<keyword evidence="4" id="KW-1185">Reference proteome</keyword>
<dbReference type="PANTHER" id="PTHR48081:SF8">
    <property type="entry name" value="ALPHA_BETA HYDROLASE FOLD-3 DOMAIN-CONTAINING PROTEIN-RELATED"/>
    <property type="match status" value="1"/>
</dbReference>
<gene>
    <name evidence="3" type="ORF">FJQ98_02490</name>
</gene>
<dbReference type="InterPro" id="IPR013094">
    <property type="entry name" value="AB_hydrolase_3"/>
</dbReference>
<protein>
    <submittedName>
        <fullName evidence="3">Alpha/beta hydrolase</fullName>
    </submittedName>
</protein>
<dbReference type="RefSeq" id="WP_053597380.1">
    <property type="nucleotide sequence ID" value="NZ_CP067341.1"/>
</dbReference>
<dbReference type="GO" id="GO:0016787">
    <property type="term" value="F:hydrolase activity"/>
    <property type="evidence" value="ECO:0007669"/>
    <property type="project" value="UniProtKB-KW"/>
</dbReference>
<evidence type="ECO:0000256" key="1">
    <source>
        <dbReference type="ARBA" id="ARBA00022801"/>
    </source>
</evidence>
<name>A0ABX7AUM5_9BACI</name>
<feature type="domain" description="Alpha/beta hydrolase fold-3" evidence="2">
    <location>
        <begin position="75"/>
        <end position="281"/>
    </location>
</feature>
<dbReference type="SUPFAM" id="SSF53474">
    <property type="entry name" value="alpha/beta-Hydrolases"/>
    <property type="match status" value="1"/>
</dbReference>
<sequence>MDQRVHPDLKETFSSLEEITLTVENIKDIRRKSKEMIVPYQNNNLILEEKWINDSEKLRVKIYRPKHHKDTLPGVLYIHGGGYIFGSVEGNDAKCGEIVEKVNCVVISVDYRLAPEHPYPAAIEDCYVALQWFAENAQQYNVDPDNIAVLGGSTGGGLTAALSLMARDRKGPKIKFQMPLFPMIDDSCQSKSCKEIIDKRVWCGDFNRLAWKQYLKNNIGEKTPIYAAPARATDYSNLPPTYTSVGELDPFRDETVQYVTNLINAGVPVEFHLYPGCFHEFEAIVPNAAISKLATEETYRTLKNALYN</sequence>